<accession>A0A392MSB7</accession>
<evidence type="ECO:0000313" key="2">
    <source>
        <dbReference type="Proteomes" id="UP000265520"/>
    </source>
</evidence>
<gene>
    <name evidence="1" type="ORF">A2U01_0010839</name>
</gene>
<proteinExistence type="predicted"/>
<reference evidence="1 2" key="1">
    <citation type="journal article" date="2018" name="Front. Plant Sci.">
        <title>Red Clover (Trifolium pratense) and Zigzag Clover (T. medium) - A Picture of Genomic Similarities and Differences.</title>
        <authorList>
            <person name="Dluhosova J."/>
            <person name="Istvanek J."/>
            <person name="Nedelnik J."/>
            <person name="Repkova J."/>
        </authorList>
    </citation>
    <scope>NUCLEOTIDE SEQUENCE [LARGE SCALE GENOMIC DNA]</scope>
    <source>
        <strain evidence="2">cv. 10/8</strain>
        <tissue evidence="1">Leaf</tissue>
    </source>
</reference>
<organism evidence="1 2">
    <name type="scientific">Trifolium medium</name>
    <dbReference type="NCBI Taxonomy" id="97028"/>
    <lineage>
        <taxon>Eukaryota</taxon>
        <taxon>Viridiplantae</taxon>
        <taxon>Streptophyta</taxon>
        <taxon>Embryophyta</taxon>
        <taxon>Tracheophyta</taxon>
        <taxon>Spermatophyta</taxon>
        <taxon>Magnoliopsida</taxon>
        <taxon>eudicotyledons</taxon>
        <taxon>Gunneridae</taxon>
        <taxon>Pentapetalae</taxon>
        <taxon>rosids</taxon>
        <taxon>fabids</taxon>
        <taxon>Fabales</taxon>
        <taxon>Fabaceae</taxon>
        <taxon>Papilionoideae</taxon>
        <taxon>50 kb inversion clade</taxon>
        <taxon>NPAAA clade</taxon>
        <taxon>Hologalegina</taxon>
        <taxon>IRL clade</taxon>
        <taxon>Trifolieae</taxon>
        <taxon>Trifolium</taxon>
    </lineage>
</organism>
<dbReference type="EMBL" id="LXQA010017235">
    <property type="protein sequence ID" value="MCH89935.1"/>
    <property type="molecule type" value="Genomic_DNA"/>
</dbReference>
<protein>
    <submittedName>
        <fullName evidence="1">Uncharacterized protein</fullName>
    </submittedName>
</protein>
<dbReference type="AlphaFoldDB" id="A0A392MSB7"/>
<sequence length="68" mass="7361">MTIYTRSENTRSLSEEGLVYQASLASPVSLLTRGPLTVFSGLASHGEPSHLESILLLPWLAFSRLAST</sequence>
<keyword evidence="2" id="KW-1185">Reference proteome</keyword>
<evidence type="ECO:0000313" key="1">
    <source>
        <dbReference type="EMBL" id="MCH89935.1"/>
    </source>
</evidence>
<dbReference type="Proteomes" id="UP000265520">
    <property type="component" value="Unassembled WGS sequence"/>
</dbReference>
<comment type="caution">
    <text evidence="1">The sequence shown here is derived from an EMBL/GenBank/DDBJ whole genome shotgun (WGS) entry which is preliminary data.</text>
</comment>
<name>A0A392MSB7_9FABA</name>